<evidence type="ECO:0000313" key="2">
    <source>
        <dbReference type="Proteomes" id="UP000001971"/>
    </source>
</evidence>
<dbReference type="RefSeq" id="WP_002210208.1">
    <property type="nucleotide sequence ID" value="NC_008150.1"/>
</dbReference>
<reference evidence="1 2" key="1">
    <citation type="journal article" date="2006" name="J. Bacteriol.">
        <title>Complete genome sequence of Yersinia pestis strains Antiqua and Nepal516: evidence of gene reduction in an emerging pathogen.</title>
        <authorList>
            <person name="Chain P.S."/>
            <person name="Hu P."/>
            <person name="Malfatti S.A."/>
            <person name="Radnedge L."/>
            <person name="Larimer F."/>
            <person name="Vergez L.M."/>
            <person name="Worsham P."/>
            <person name="Chu M.C."/>
            <person name="Andersen G.L."/>
        </authorList>
    </citation>
    <scope>NUCLEOTIDE SEQUENCE [LARGE SCALE GENOMIC DNA]</scope>
    <source>
        <strain evidence="1 2">Antiqua</strain>
    </source>
</reference>
<organism evidence="1 2">
    <name type="scientific">Yersinia pestis bv. Antiqua (strain Antiqua)</name>
    <dbReference type="NCBI Taxonomy" id="360102"/>
    <lineage>
        <taxon>Bacteria</taxon>
        <taxon>Pseudomonadati</taxon>
        <taxon>Pseudomonadota</taxon>
        <taxon>Gammaproteobacteria</taxon>
        <taxon>Enterobacterales</taxon>
        <taxon>Yersiniaceae</taxon>
        <taxon>Yersinia</taxon>
    </lineage>
</organism>
<dbReference type="GeneID" id="57976199"/>
<protein>
    <submittedName>
        <fullName evidence="1">Uncharacterized protein</fullName>
    </submittedName>
</protein>
<gene>
    <name evidence="1" type="ordered locus">YPA_1982</name>
</gene>
<evidence type="ECO:0000313" key="1">
    <source>
        <dbReference type="EMBL" id="ABG13948.1"/>
    </source>
</evidence>
<dbReference type="HOGENOM" id="CLU_2848936_0_0_6"/>
<dbReference type="PATRIC" id="fig|360102.15.peg.604"/>
<dbReference type="EMBL" id="CP000308">
    <property type="protein sequence ID" value="ABG13948.1"/>
    <property type="molecule type" value="Genomic_DNA"/>
</dbReference>
<dbReference type="AlphaFoldDB" id="A0A0E1NLV2"/>
<dbReference type="Proteomes" id="UP000001971">
    <property type="component" value="Chromosome"/>
</dbReference>
<accession>A0A0E1NLV2</accession>
<dbReference type="KEGG" id="ypa:YPA_1982"/>
<proteinExistence type="predicted"/>
<sequence>MILKKGIVNDGEYVGWEIQLIDDTKGETGGFYLILRSEGAEVFDYWFEKKQFLDNQLADFNVKWY</sequence>
<name>A0A0E1NLV2_YERPA</name>